<protein>
    <recommendedName>
        <fullName evidence="2">CAAX prenyl protease 2/Lysostaphin resistance protein A-like domain-containing protein</fullName>
    </recommendedName>
</protein>
<keyword evidence="1" id="KW-0812">Transmembrane</keyword>
<gene>
    <name evidence="3" type="ORF">GCM10025867_38880</name>
</gene>
<dbReference type="Proteomes" id="UP001321486">
    <property type="component" value="Chromosome"/>
</dbReference>
<feature type="transmembrane region" description="Helical" evidence="1">
    <location>
        <begin position="32"/>
        <end position="65"/>
    </location>
</feature>
<evidence type="ECO:0000313" key="4">
    <source>
        <dbReference type="Proteomes" id="UP001321486"/>
    </source>
</evidence>
<keyword evidence="1" id="KW-1133">Transmembrane helix</keyword>
<feature type="transmembrane region" description="Helical" evidence="1">
    <location>
        <begin position="132"/>
        <end position="151"/>
    </location>
</feature>
<feature type="transmembrane region" description="Helical" evidence="1">
    <location>
        <begin position="94"/>
        <end position="112"/>
    </location>
</feature>
<name>A0ABN6Y650_9MICO</name>
<dbReference type="Pfam" id="PF02517">
    <property type="entry name" value="Rce1-like"/>
    <property type="match status" value="1"/>
</dbReference>
<reference evidence="4" key="1">
    <citation type="journal article" date="2019" name="Int. J. Syst. Evol. Microbiol.">
        <title>The Global Catalogue of Microorganisms (GCM) 10K type strain sequencing project: providing services to taxonomists for standard genome sequencing and annotation.</title>
        <authorList>
            <consortium name="The Broad Institute Genomics Platform"/>
            <consortium name="The Broad Institute Genome Sequencing Center for Infectious Disease"/>
            <person name="Wu L."/>
            <person name="Ma J."/>
        </authorList>
    </citation>
    <scope>NUCLEOTIDE SEQUENCE [LARGE SCALE GENOMIC DNA]</scope>
    <source>
        <strain evidence="4">NBRC 108728</strain>
    </source>
</reference>
<feature type="transmembrane region" description="Helical" evidence="1">
    <location>
        <begin position="171"/>
        <end position="189"/>
    </location>
</feature>
<dbReference type="InterPro" id="IPR003675">
    <property type="entry name" value="Rce1/LyrA-like_dom"/>
</dbReference>
<proteinExistence type="predicted"/>
<sequence>MNSVWSGATGQTGSMVVQPVLRGTGARRSWRSVLVIAAAGIAVAFPVSVWVALVVIALVIAAGFVASRNHDVAFVDAAVAVALLWLLIRLPVVGIWPVSPGLAILGAFLFAITQHRVRGWHAWFRIGHIDAVSWLVIVGVVVITVASLVTWESLTGGTLPAAYEDSIGSVPAPLAVALVVVFLVLNGAVEDTLWSGLLLSASKLTLPAAVAVVLTSASFAAAHLHGVPSGPIGVGMVLLWGLALSYLRIRTHGMLATYLAHVAADVTIAVVLGAFSSR</sequence>
<keyword evidence="4" id="KW-1185">Reference proteome</keyword>
<feature type="transmembrane region" description="Helical" evidence="1">
    <location>
        <begin position="201"/>
        <end position="224"/>
    </location>
</feature>
<feature type="domain" description="CAAX prenyl protease 2/Lysostaphin resistance protein A-like" evidence="2">
    <location>
        <begin position="175"/>
        <end position="266"/>
    </location>
</feature>
<feature type="transmembrane region" description="Helical" evidence="1">
    <location>
        <begin position="230"/>
        <end position="249"/>
    </location>
</feature>
<keyword evidence="1" id="KW-0472">Membrane</keyword>
<accession>A0ABN6Y650</accession>
<evidence type="ECO:0000259" key="2">
    <source>
        <dbReference type="Pfam" id="PF02517"/>
    </source>
</evidence>
<dbReference type="EMBL" id="AP027732">
    <property type="protein sequence ID" value="BDZ51647.1"/>
    <property type="molecule type" value="Genomic_DNA"/>
</dbReference>
<feature type="transmembrane region" description="Helical" evidence="1">
    <location>
        <begin position="256"/>
        <end position="275"/>
    </location>
</feature>
<evidence type="ECO:0000256" key="1">
    <source>
        <dbReference type="SAM" id="Phobius"/>
    </source>
</evidence>
<organism evidence="3 4">
    <name type="scientific">Frondihabitans sucicola</name>
    <dbReference type="NCBI Taxonomy" id="1268041"/>
    <lineage>
        <taxon>Bacteria</taxon>
        <taxon>Bacillati</taxon>
        <taxon>Actinomycetota</taxon>
        <taxon>Actinomycetes</taxon>
        <taxon>Micrococcales</taxon>
        <taxon>Microbacteriaceae</taxon>
        <taxon>Frondihabitans</taxon>
    </lineage>
</organism>
<evidence type="ECO:0000313" key="3">
    <source>
        <dbReference type="EMBL" id="BDZ51647.1"/>
    </source>
</evidence>